<dbReference type="Proteomes" id="UP000187209">
    <property type="component" value="Unassembled WGS sequence"/>
</dbReference>
<reference evidence="1 2" key="1">
    <citation type="submission" date="2016-11" db="EMBL/GenBank/DDBJ databases">
        <title>The macronuclear genome of Stentor coeruleus: a giant cell with tiny introns.</title>
        <authorList>
            <person name="Slabodnick M."/>
            <person name="Ruby J.G."/>
            <person name="Reiff S.B."/>
            <person name="Swart E.C."/>
            <person name="Gosai S."/>
            <person name="Prabakaran S."/>
            <person name="Witkowska E."/>
            <person name="Larue G.E."/>
            <person name="Fisher S."/>
            <person name="Freeman R.M."/>
            <person name="Gunawardena J."/>
            <person name="Chu W."/>
            <person name="Stover N.A."/>
            <person name="Gregory B.D."/>
            <person name="Nowacki M."/>
            <person name="Derisi J."/>
            <person name="Roy S.W."/>
            <person name="Marshall W.F."/>
            <person name="Sood P."/>
        </authorList>
    </citation>
    <scope>NUCLEOTIDE SEQUENCE [LARGE SCALE GENOMIC DNA]</scope>
    <source>
        <strain evidence="1">WM001</strain>
    </source>
</reference>
<comment type="caution">
    <text evidence="1">The sequence shown here is derived from an EMBL/GenBank/DDBJ whole genome shotgun (WGS) entry which is preliminary data.</text>
</comment>
<dbReference type="OrthoDB" id="325298at2759"/>
<evidence type="ECO:0000313" key="2">
    <source>
        <dbReference type="Proteomes" id="UP000187209"/>
    </source>
</evidence>
<dbReference type="AlphaFoldDB" id="A0A1R2AKA5"/>
<organism evidence="1 2">
    <name type="scientific">Stentor coeruleus</name>
    <dbReference type="NCBI Taxonomy" id="5963"/>
    <lineage>
        <taxon>Eukaryota</taxon>
        <taxon>Sar</taxon>
        <taxon>Alveolata</taxon>
        <taxon>Ciliophora</taxon>
        <taxon>Postciliodesmatophora</taxon>
        <taxon>Heterotrichea</taxon>
        <taxon>Heterotrichida</taxon>
        <taxon>Stentoridae</taxon>
        <taxon>Stentor</taxon>
    </lineage>
</organism>
<keyword evidence="2" id="KW-1185">Reference proteome</keyword>
<evidence type="ECO:0000313" key="1">
    <source>
        <dbReference type="EMBL" id="OMJ64962.1"/>
    </source>
</evidence>
<accession>A0A1R2AKA5</accession>
<proteinExistence type="predicted"/>
<dbReference type="EMBL" id="MPUH01002625">
    <property type="protein sequence ID" value="OMJ64962.1"/>
    <property type="molecule type" value="Genomic_DNA"/>
</dbReference>
<gene>
    <name evidence="1" type="ORF">SteCoe_40726</name>
</gene>
<name>A0A1R2AKA5_9CILI</name>
<sequence>MGNDLEKVFDVLDKEEYKQDLGIENNKRLVGQGVLLAEKICEEVKNIHGMIQGLIKNIKAGIVEIESYGKAAAENNIFSSEKIIHSILPIDLNSELLANS</sequence>
<protein>
    <submittedName>
        <fullName evidence="1">Uncharacterized protein</fullName>
    </submittedName>
</protein>